<comment type="caution">
    <text evidence="5">The sequence shown here is derived from an EMBL/GenBank/DDBJ whole genome shotgun (WGS) entry which is preliminary data.</text>
</comment>
<feature type="domain" description="Tip attachment protein J" evidence="3">
    <location>
        <begin position="357"/>
        <end position="517"/>
    </location>
</feature>
<feature type="domain" description="Tip attachment protein J HDII-ins2" evidence="4">
    <location>
        <begin position="109"/>
        <end position="234"/>
    </location>
</feature>
<dbReference type="InterPro" id="IPR032876">
    <property type="entry name" value="J_dom"/>
</dbReference>
<protein>
    <submittedName>
        <fullName evidence="5">DUF1983 domain-containing protein</fullName>
    </submittedName>
</protein>
<dbReference type="SUPFAM" id="SSF49265">
    <property type="entry name" value="Fibronectin type III"/>
    <property type="match status" value="1"/>
</dbReference>
<dbReference type="InterPro" id="IPR003961">
    <property type="entry name" value="FN3_dom"/>
</dbReference>
<dbReference type="RefSeq" id="WP_114282043.1">
    <property type="nucleotide sequence ID" value="NZ_QPGL01000002.1"/>
</dbReference>
<dbReference type="InterPro" id="IPR036116">
    <property type="entry name" value="FN3_sf"/>
</dbReference>
<dbReference type="Proteomes" id="UP000252479">
    <property type="component" value="Unassembled WGS sequence"/>
</dbReference>
<dbReference type="GeneID" id="303189648"/>
<evidence type="ECO:0000259" key="4">
    <source>
        <dbReference type="Pfam" id="PF24801"/>
    </source>
</evidence>
<evidence type="ECO:0000313" key="6">
    <source>
        <dbReference type="Proteomes" id="UP000252479"/>
    </source>
</evidence>
<dbReference type="Pfam" id="PF09327">
    <property type="entry name" value="Phage_Tail_Tip"/>
    <property type="match status" value="1"/>
</dbReference>
<dbReference type="EMBL" id="QPGL01000002">
    <property type="protein sequence ID" value="RCS70185.1"/>
    <property type="molecule type" value="Genomic_DNA"/>
</dbReference>
<dbReference type="Gene3D" id="1.20.5.1070">
    <property type="entry name" value="Head and neck region of the ectodomain of NDV fusion glycoprotein"/>
    <property type="match status" value="1"/>
</dbReference>
<evidence type="ECO:0000259" key="3">
    <source>
        <dbReference type="Pfam" id="PF13550"/>
    </source>
</evidence>
<dbReference type="CDD" id="cd00063">
    <property type="entry name" value="FN3"/>
    <property type="match status" value="1"/>
</dbReference>
<gene>
    <name evidence="5" type="ORF">CIK83_12025</name>
</gene>
<evidence type="ECO:0000256" key="1">
    <source>
        <dbReference type="SAM" id="MobiDB-lite"/>
    </source>
</evidence>
<dbReference type="Pfam" id="PF24801">
    <property type="entry name" value="FNIII-A_GpJ"/>
    <property type="match status" value="1"/>
</dbReference>
<organism evidence="5 6">
    <name type="scientific">Vibrio casei</name>
    <dbReference type="NCBI Taxonomy" id="673372"/>
    <lineage>
        <taxon>Bacteria</taxon>
        <taxon>Pseudomonadati</taxon>
        <taxon>Pseudomonadota</taxon>
        <taxon>Gammaproteobacteria</taxon>
        <taxon>Vibrionales</taxon>
        <taxon>Vibrionaceae</taxon>
        <taxon>Vibrio</taxon>
    </lineage>
</organism>
<dbReference type="Pfam" id="PF13550">
    <property type="entry name" value="Phage-tail_3"/>
    <property type="match status" value="1"/>
</dbReference>
<dbReference type="InterPro" id="IPR053171">
    <property type="entry name" value="Viral_Tip_Attach_Protein"/>
</dbReference>
<reference evidence="5 6" key="1">
    <citation type="journal article" date="2017" name="Elife">
        <title>Extensive horizontal gene transfer in cheese-associated bacteria.</title>
        <authorList>
            <person name="Bonham K.S."/>
            <person name="Wolfe B.E."/>
            <person name="Dutton R.J."/>
        </authorList>
    </citation>
    <scope>NUCLEOTIDE SEQUENCE [LARGE SCALE GENOMIC DNA]</scope>
    <source>
        <strain evidence="5 6">JB196</strain>
    </source>
</reference>
<dbReference type="InterPro" id="IPR055385">
    <property type="entry name" value="GpJ_HDII-ins2"/>
</dbReference>
<evidence type="ECO:0000259" key="2">
    <source>
        <dbReference type="Pfam" id="PF09327"/>
    </source>
</evidence>
<dbReference type="PANTHER" id="PTHR36251">
    <property type="entry name" value="FELS-1 PROPHAGE HOST SPECIFICITY PROTEIN-RELATED"/>
    <property type="match status" value="1"/>
</dbReference>
<keyword evidence="6" id="KW-1185">Reference proteome</keyword>
<sequence length="1427" mass="152291">MSVEIKNKKGGFRVIGSGGGGKAGESARTPVESPDSLHNTSYATTLDVIGNGEMFGPVHSDEPLRDIYLDGTPIQNDDGTLNFSSVEVDYRVGTVDQEHISGFPASSSVSEINQELTEANAWTQLLTNSDLSAVRVSLYVPQLLQTIDSGDNAGDRVGYKVSYAIDLSTDGGSFVNVLEGNIEGKTVNGYTRTHRINLDSGSQWTIRVRRTSPESESTTIQDSIYVQTLAQVIDGKFRHPMSALVGMKIDAEQFSSIPTRSFHWKGQIIRVPSNYDPINRTYTGTWDGTFKRAWSDNPAWVFYDMVTSNLYGLGDYVNAGMVDRYALYQISAYCDQLIDDGQGGTEPRFTCNVYIQSQQDALRVLNDLSSIFRGMSYWSNGMVVPVADMPSDPIYTYTNANVIDGRFEYSGSDISTRKTVALVSWNDPDDFYRSKVEAVEDSDGIARYGIRKTDVIAFGCSSRGQAQRVGLYILYTSRMETGSATFKVGLDGVIPQPGSIIKVADRNRAGRNIGGRIRSADRDWVIVDRDHPAKIGDQLTVNMPDGTVETRQISAIDDRKITVNSSFSVSPASQSGWVIDADDLVTQPIRVISVKEEDEITYSIMGVFHHPDKYSAIDNGVRLDPLPVSVVPPRTQTAPTNIIIQQHYSFHQGTTRHWAEISWDAPENAVLYDVQWRRDNGGWVIMSRTGTRLVQIDDIFAGTYTVRIRAINSLDVPSLWAYSSATLLDGMAGAPPVLTSLTTSSEVMAITVNWTYPDTPNIISKVELVSSLTNSFDDSFPVTQAPYPAVSHTMYGLGYGTEMWFWARLIDKNGLAGEWMPLSTGAGTYGKSSESASDILDYLQGQISGSELAQDLVAEIGKIDGIEIDMSGIETQITDIESDMSGIETQITDIESDMSGIETQITNETQLRESADSALASDISTVAATASDNTAAIQSEATARADADSALASDISTVAATASDNTAAIQSEATARADADSALASDISTVAATASDNTAAIQSEATARADADSALASDISTVAATASDNTAAIQSEATARADADSALASDISTVAATASDNTAAIQSEATARADADSALASDISTVAATASDNTAAIQSEATARADADSALASDISTVAATASDNTAAIQSEATARADADSALAQSVSTLQSSVDDNEALIQQTSQALADIDGSLNANWQVKTEVRSDGRVVQAGVAIGASINPDGTSRSEALFMADTVAFLTKLDGELHAPFIFDVVNDTAILNSAIIGNASIGFAKIQNDIQSDNYAPGDNGGGWKIDKNGNAEFNTGNFRGTVYAKNISGDLINGTVATNSAKTIAANAWGNVLAINVKQGDEFPKYLTVISPTSSNFGRKRIRLRGSGVSTVTVYNGNTDNHNFSISCNLPARFTGIVYLDMQSYITTGSSTIESLGGWTVLLGKRTGQLTVS</sequence>
<feature type="domain" description="Tip attachment protein J central straight fiber" evidence="2">
    <location>
        <begin position="1161"/>
        <end position="1301"/>
    </location>
</feature>
<name>A0A368LHT3_9VIBR</name>
<feature type="region of interest" description="Disordered" evidence="1">
    <location>
        <begin position="15"/>
        <end position="39"/>
    </location>
</feature>
<dbReference type="InterPro" id="IPR015406">
    <property type="entry name" value="GpJ_CSF"/>
</dbReference>
<evidence type="ECO:0000313" key="5">
    <source>
        <dbReference type="EMBL" id="RCS70185.1"/>
    </source>
</evidence>
<proteinExistence type="predicted"/>
<dbReference type="PANTHER" id="PTHR36251:SF2">
    <property type="entry name" value="GIFSY-2 PROPHAGE HOST SPECIFICITY PROTEIN J, PHAGE LAMBDA"/>
    <property type="match status" value="1"/>
</dbReference>
<accession>A0A368LHT3</accession>